<proteinExistence type="predicted"/>
<reference evidence="2 3" key="1">
    <citation type="submission" date="2022-02" db="EMBL/GenBank/DDBJ databases">
        <title>Halomonas fukangensis sp. nov., a halophilic bacterium isolated from a bulk soil of Kalidium foliatum at Fukang.</title>
        <authorList>
            <person name="Huang Y."/>
        </authorList>
    </citation>
    <scope>NUCLEOTIDE SEQUENCE [LARGE SCALE GENOMIC DNA]</scope>
    <source>
        <strain evidence="2 3">EGI 63088</strain>
    </source>
</reference>
<comment type="caution">
    <text evidence="2">The sequence shown here is derived from an EMBL/GenBank/DDBJ whole genome shotgun (WGS) entry which is preliminary data.</text>
</comment>
<evidence type="ECO:0000313" key="3">
    <source>
        <dbReference type="Proteomes" id="UP001202117"/>
    </source>
</evidence>
<evidence type="ECO:0000313" key="2">
    <source>
        <dbReference type="EMBL" id="MCH4565687.1"/>
    </source>
</evidence>
<feature type="non-terminal residue" evidence="2">
    <location>
        <position position="171"/>
    </location>
</feature>
<dbReference type="Pfam" id="PF01610">
    <property type="entry name" value="DDE_Tnp_ISL3"/>
    <property type="match status" value="1"/>
</dbReference>
<gene>
    <name evidence="2" type="ORF">MKP05_21640</name>
</gene>
<dbReference type="InterPro" id="IPR047951">
    <property type="entry name" value="Transpos_ISL3"/>
</dbReference>
<dbReference type="RefSeq" id="WP_240570183.1">
    <property type="nucleotide sequence ID" value="NZ_JAKVPY010000155.1"/>
</dbReference>
<dbReference type="PANTHER" id="PTHR33498:SF1">
    <property type="entry name" value="TRANSPOSASE FOR INSERTION SEQUENCE ELEMENT IS1557"/>
    <property type="match status" value="1"/>
</dbReference>
<name>A0ABS9S0R9_9GAMM</name>
<protein>
    <submittedName>
        <fullName evidence="2">Transposase</fullName>
    </submittedName>
</protein>
<dbReference type="PANTHER" id="PTHR33498">
    <property type="entry name" value="TRANSPOSASE FOR INSERTION SEQUENCE ELEMENT IS1557"/>
    <property type="match status" value="1"/>
</dbReference>
<dbReference type="EMBL" id="JAKVPY010000155">
    <property type="protein sequence ID" value="MCH4565687.1"/>
    <property type="molecule type" value="Genomic_DNA"/>
</dbReference>
<sequence length="171" mass="19763">LSDFRDWKQKPHAKQWLLYPENIGPCLSIDETALSKGEFYTVITNEKAKGKKGALVGIFKDTKAEPIINQLLTLSSSVRNKVQEITLDMAHSMKHIVRVCFPKATQVTDRFHVQKLAIEALQELRIKYRWEALDQENEQIKQAKEKDYMPVIFPNGDSAKQLLARSRYLVY</sequence>
<dbReference type="Proteomes" id="UP001202117">
    <property type="component" value="Unassembled WGS sequence"/>
</dbReference>
<evidence type="ECO:0000259" key="1">
    <source>
        <dbReference type="Pfam" id="PF01610"/>
    </source>
</evidence>
<feature type="non-terminal residue" evidence="2">
    <location>
        <position position="1"/>
    </location>
</feature>
<dbReference type="InterPro" id="IPR002560">
    <property type="entry name" value="Transposase_DDE"/>
</dbReference>
<feature type="domain" description="Transposase IS204/IS1001/IS1096/IS1165 DDE" evidence="1">
    <location>
        <begin position="27"/>
        <end position="144"/>
    </location>
</feature>
<accession>A0ABS9S0R9</accession>
<keyword evidence="3" id="KW-1185">Reference proteome</keyword>
<organism evidence="2 3">
    <name type="scientific">Halomonas flagellata</name>
    <dbReference type="NCBI Taxonomy" id="2920385"/>
    <lineage>
        <taxon>Bacteria</taxon>
        <taxon>Pseudomonadati</taxon>
        <taxon>Pseudomonadota</taxon>
        <taxon>Gammaproteobacteria</taxon>
        <taxon>Oceanospirillales</taxon>
        <taxon>Halomonadaceae</taxon>
        <taxon>Halomonas</taxon>
    </lineage>
</organism>